<organism evidence="7 8">
    <name type="scientific">Brassica carinata</name>
    <name type="common">Ethiopian mustard</name>
    <name type="synonym">Abyssinian cabbage</name>
    <dbReference type="NCBI Taxonomy" id="52824"/>
    <lineage>
        <taxon>Eukaryota</taxon>
        <taxon>Viridiplantae</taxon>
        <taxon>Streptophyta</taxon>
        <taxon>Embryophyta</taxon>
        <taxon>Tracheophyta</taxon>
        <taxon>Spermatophyta</taxon>
        <taxon>Magnoliopsida</taxon>
        <taxon>eudicotyledons</taxon>
        <taxon>Gunneridae</taxon>
        <taxon>Pentapetalae</taxon>
        <taxon>rosids</taxon>
        <taxon>malvids</taxon>
        <taxon>Brassicales</taxon>
        <taxon>Brassicaceae</taxon>
        <taxon>Brassiceae</taxon>
        <taxon>Brassica</taxon>
    </lineage>
</organism>
<feature type="region of interest" description="Disordered" evidence="6">
    <location>
        <begin position="76"/>
        <end position="116"/>
    </location>
</feature>
<dbReference type="HAMAP" id="MF_01478">
    <property type="entry name" value="Ribosomal_L12_arch"/>
    <property type="match status" value="1"/>
</dbReference>
<dbReference type="GO" id="GO:0003735">
    <property type="term" value="F:structural constituent of ribosome"/>
    <property type="evidence" value="ECO:0007669"/>
    <property type="project" value="InterPro"/>
</dbReference>
<dbReference type="EMBL" id="JAAMPC010000007">
    <property type="protein sequence ID" value="KAG2301475.1"/>
    <property type="molecule type" value="Genomic_DNA"/>
</dbReference>
<dbReference type="InterPro" id="IPR027534">
    <property type="entry name" value="Ribosomal_P1/P2"/>
</dbReference>
<dbReference type="FunFam" id="1.10.10.1410:FF:000002">
    <property type="entry name" value="60S acidic ribosomal protein P2"/>
    <property type="match status" value="1"/>
</dbReference>
<evidence type="ECO:0000256" key="3">
    <source>
        <dbReference type="ARBA" id="ARBA00011266"/>
    </source>
</evidence>
<evidence type="ECO:0000256" key="5">
    <source>
        <dbReference type="ARBA" id="ARBA00023274"/>
    </source>
</evidence>
<dbReference type="InterPro" id="IPR038716">
    <property type="entry name" value="P1/P2_N_sf"/>
</dbReference>
<evidence type="ECO:0000256" key="2">
    <source>
        <dbReference type="ARBA" id="ARBA00005436"/>
    </source>
</evidence>
<evidence type="ECO:0000313" key="8">
    <source>
        <dbReference type="Proteomes" id="UP000886595"/>
    </source>
</evidence>
<dbReference type="Proteomes" id="UP000886595">
    <property type="component" value="Unassembled WGS sequence"/>
</dbReference>
<evidence type="ECO:0000256" key="4">
    <source>
        <dbReference type="ARBA" id="ARBA00022980"/>
    </source>
</evidence>
<comment type="function">
    <text evidence="1">Plays an important role in the elongation step of protein synthesis.</text>
</comment>
<dbReference type="Pfam" id="PF00428">
    <property type="entry name" value="Ribosomal_60s"/>
    <property type="match status" value="1"/>
</dbReference>
<evidence type="ECO:0000313" key="7">
    <source>
        <dbReference type="EMBL" id="KAG2301475.1"/>
    </source>
</evidence>
<evidence type="ECO:0000256" key="1">
    <source>
        <dbReference type="ARBA" id="ARBA00003362"/>
    </source>
</evidence>
<dbReference type="Gene3D" id="1.10.10.1410">
    <property type="match status" value="1"/>
</dbReference>
<name>A0A8X7S7Q7_BRACI</name>
<keyword evidence="8" id="KW-1185">Reference proteome</keyword>
<proteinExistence type="inferred from homology"/>
<protein>
    <submittedName>
        <fullName evidence="7">Uncharacterized protein</fullName>
    </submittedName>
</protein>
<feature type="compositionally biased region" description="Gly residues" evidence="6">
    <location>
        <begin position="76"/>
        <end position="86"/>
    </location>
</feature>
<reference evidence="7 8" key="1">
    <citation type="submission" date="2020-02" db="EMBL/GenBank/DDBJ databases">
        <authorList>
            <person name="Ma Q."/>
            <person name="Huang Y."/>
            <person name="Song X."/>
            <person name="Pei D."/>
        </authorList>
    </citation>
    <scope>NUCLEOTIDE SEQUENCE [LARGE SCALE GENOMIC DNA]</scope>
    <source>
        <strain evidence="7">Sxm20200214</strain>
        <tissue evidence="7">Leaf</tissue>
    </source>
</reference>
<evidence type="ECO:0000256" key="6">
    <source>
        <dbReference type="SAM" id="MobiDB-lite"/>
    </source>
</evidence>
<dbReference type="OrthoDB" id="1227494at2759"/>
<dbReference type="PANTHER" id="PTHR21141">
    <property type="entry name" value="60S ACIDIC RIBOSOMAL PROTEIN FAMILY MEMBER"/>
    <property type="match status" value="1"/>
</dbReference>
<dbReference type="GO" id="GO:0002182">
    <property type="term" value="P:cytoplasmic translational elongation"/>
    <property type="evidence" value="ECO:0007669"/>
    <property type="project" value="InterPro"/>
</dbReference>
<accession>A0A8X7S7Q7</accession>
<keyword evidence="4" id="KW-0689">Ribosomal protein</keyword>
<keyword evidence="5" id="KW-0687">Ribonucleoprotein</keyword>
<comment type="caution">
    <text evidence="7">The sequence shown here is derived from an EMBL/GenBank/DDBJ whole genome shotgun (WGS) entry which is preliminary data.</text>
</comment>
<dbReference type="PANTHER" id="PTHR21141:SF84">
    <property type="entry name" value="LARGE RIBOSOMAL SUBUNIT PROTEIN P2X"/>
    <property type="match status" value="1"/>
</dbReference>
<dbReference type="AlphaFoldDB" id="A0A8X7S7Q7"/>
<dbReference type="InterPro" id="IPR044076">
    <property type="entry name" value="Ribosomal_P2"/>
</dbReference>
<comment type="subunit">
    <text evidence="3">P1 and P2 exist as dimers at the large ribosomal subunit.</text>
</comment>
<comment type="similarity">
    <text evidence="2">Belongs to the eukaryotic ribosomal protein P1/P2 family.</text>
</comment>
<dbReference type="CDD" id="cd05833">
    <property type="entry name" value="Ribosomal_P2"/>
    <property type="match status" value="1"/>
</dbReference>
<dbReference type="GO" id="GO:0022625">
    <property type="term" value="C:cytosolic large ribosomal subunit"/>
    <property type="evidence" value="ECO:0007669"/>
    <property type="project" value="InterPro"/>
</dbReference>
<gene>
    <name evidence="7" type="ORF">Bca52824_030126</name>
</gene>
<sequence>MKVIAAFLLAKLAGNENPTKDDLKSIFDSVGAEFDEARTDLFFSLVKDHDVAELIAAGREKMGALYSGGGAGAAMVAGGGGGGGDGPSAAEPAAEAKKVEEEKEESDDEGMMSLFD</sequence>